<evidence type="ECO:0000256" key="2">
    <source>
        <dbReference type="ARBA" id="ARBA00022448"/>
    </source>
</evidence>
<feature type="transmembrane region" description="Helical" evidence="7">
    <location>
        <begin position="219"/>
        <end position="239"/>
    </location>
</feature>
<evidence type="ECO:0000256" key="6">
    <source>
        <dbReference type="ARBA" id="ARBA00023136"/>
    </source>
</evidence>
<dbReference type="InterPro" id="IPR035906">
    <property type="entry name" value="MetI-like_sf"/>
</dbReference>
<feature type="transmembrane region" description="Helical" evidence="7">
    <location>
        <begin position="9"/>
        <end position="27"/>
    </location>
</feature>
<evidence type="ECO:0000313" key="10">
    <source>
        <dbReference type="Proteomes" id="UP000177190"/>
    </source>
</evidence>
<keyword evidence="4 7" id="KW-0812">Transmembrane</keyword>
<dbReference type="GO" id="GO:0055085">
    <property type="term" value="P:transmembrane transport"/>
    <property type="evidence" value="ECO:0007669"/>
    <property type="project" value="InterPro"/>
</dbReference>
<gene>
    <name evidence="9" type="ORF">A2812_02280</name>
</gene>
<dbReference type="PANTHER" id="PTHR30151:SF0">
    <property type="entry name" value="ABC TRANSPORTER PERMEASE PROTEIN MJ0413-RELATED"/>
    <property type="match status" value="1"/>
</dbReference>
<dbReference type="SUPFAM" id="SSF161098">
    <property type="entry name" value="MetI-like"/>
    <property type="match status" value="1"/>
</dbReference>
<evidence type="ECO:0000256" key="3">
    <source>
        <dbReference type="ARBA" id="ARBA00022475"/>
    </source>
</evidence>
<feature type="transmembrane region" description="Helical" evidence="7">
    <location>
        <begin position="92"/>
        <end position="115"/>
    </location>
</feature>
<organism evidence="9 10">
    <name type="scientific">Candidatus Staskawiczbacteria bacterium RIFCSPHIGHO2_01_FULL_36_16</name>
    <dbReference type="NCBI Taxonomy" id="1802200"/>
    <lineage>
        <taxon>Bacteria</taxon>
        <taxon>Candidatus Staskawicziibacteriota</taxon>
    </lineage>
</organism>
<keyword evidence="2 7" id="KW-0813">Transport</keyword>
<feature type="domain" description="ABC transmembrane type-1" evidence="8">
    <location>
        <begin position="55"/>
        <end position="240"/>
    </location>
</feature>
<keyword evidence="5 7" id="KW-1133">Transmembrane helix</keyword>
<dbReference type="EMBL" id="MHOM01000044">
    <property type="protein sequence ID" value="OGZ63046.1"/>
    <property type="molecule type" value="Genomic_DNA"/>
</dbReference>
<name>A0A1G2HKP2_9BACT</name>
<dbReference type="GO" id="GO:0005886">
    <property type="term" value="C:plasma membrane"/>
    <property type="evidence" value="ECO:0007669"/>
    <property type="project" value="UniProtKB-SubCell"/>
</dbReference>
<feature type="transmembrane region" description="Helical" evidence="7">
    <location>
        <begin position="186"/>
        <end position="207"/>
    </location>
</feature>
<dbReference type="AlphaFoldDB" id="A0A1G2HKP2"/>
<comment type="subcellular location">
    <subcellularLocation>
        <location evidence="1 7">Cell membrane</location>
        <topology evidence="1 7">Multi-pass membrane protein</topology>
    </subcellularLocation>
</comment>
<comment type="similarity">
    <text evidence="7">Belongs to the binding-protein-dependent transport system permease family.</text>
</comment>
<comment type="caution">
    <text evidence="9">The sequence shown here is derived from an EMBL/GenBank/DDBJ whole genome shotgun (WGS) entry which is preliminary data.</text>
</comment>
<evidence type="ECO:0000256" key="1">
    <source>
        <dbReference type="ARBA" id="ARBA00004651"/>
    </source>
</evidence>
<feature type="transmembrane region" description="Helical" evidence="7">
    <location>
        <begin position="59"/>
        <end position="80"/>
    </location>
</feature>
<dbReference type="Pfam" id="PF00528">
    <property type="entry name" value="BPD_transp_1"/>
    <property type="match status" value="1"/>
</dbReference>
<evidence type="ECO:0000259" key="8">
    <source>
        <dbReference type="PROSITE" id="PS50928"/>
    </source>
</evidence>
<accession>A0A1G2HKP2</accession>
<dbReference type="InterPro" id="IPR000515">
    <property type="entry name" value="MetI-like"/>
</dbReference>
<evidence type="ECO:0000256" key="5">
    <source>
        <dbReference type="ARBA" id="ARBA00022989"/>
    </source>
</evidence>
<evidence type="ECO:0000313" key="9">
    <source>
        <dbReference type="EMBL" id="OGZ63046.1"/>
    </source>
</evidence>
<dbReference type="PROSITE" id="PS50928">
    <property type="entry name" value="ABC_TM1"/>
    <property type="match status" value="1"/>
</dbReference>
<proteinExistence type="inferred from homology"/>
<sequence length="249" mass="28194">MQNIWNKSAVVIILIILWFIVTTFNFIDPIFLSTPQETLTKLFQLLFSGNLLPDLSMTIFRLFIGLVLGSFVGITLGLVIGYSKNVYEKFEFIIEFLRSTPTPVLFPLFLLFFGIGETAKILLIAWASFMLLIINTSYGVRHGKETRIITAKLFKANDFQIFSKIIFPGALPYIFSGLRIAVSHTLVVVIFIEMFIGTNAGLGIRILNAQYLFKTAEMYAIIIISSVLGYLLNKAVLSVENKILHWTKY</sequence>
<feature type="transmembrane region" description="Helical" evidence="7">
    <location>
        <begin position="121"/>
        <end position="140"/>
    </location>
</feature>
<reference evidence="9 10" key="1">
    <citation type="journal article" date="2016" name="Nat. Commun.">
        <title>Thousands of microbial genomes shed light on interconnected biogeochemical processes in an aquifer system.</title>
        <authorList>
            <person name="Anantharaman K."/>
            <person name="Brown C.T."/>
            <person name="Hug L.A."/>
            <person name="Sharon I."/>
            <person name="Castelle C.J."/>
            <person name="Probst A.J."/>
            <person name="Thomas B.C."/>
            <person name="Singh A."/>
            <person name="Wilkins M.J."/>
            <person name="Karaoz U."/>
            <person name="Brodie E.L."/>
            <person name="Williams K.H."/>
            <person name="Hubbard S.S."/>
            <person name="Banfield J.F."/>
        </authorList>
    </citation>
    <scope>NUCLEOTIDE SEQUENCE [LARGE SCALE GENOMIC DNA]</scope>
</reference>
<evidence type="ECO:0000256" key="4">
    <source>
        <dbReference type="ARBA" id="ARBA00022692"/>
    </source>
</evidence>
<evidence type="ECO:0000256" key="7">
    <source>
        <dbReference type="RuleBase" id="RU363032"/>
    </source>
</evidence>
<dbReference type="CDD" id="cd06261">
    <property type="entry name" value="TM_PBP2"/>
    <property type="match status" value="1"/>
</dbReference>
<protein>
    <recommendedName>
        <fullName evidence="8">ABC transmembrane type-1 domain-containing protein</fullName>
    </recommendedName>
</protein>
<dbReference type="PANTHER" id="PTHR30151">
    <property type="entry name" value="ALKANE SULFONATE ABC TRANSPORTER-RELATED, MEMBRANE SUBUNIT"/>
    <property type="match status" value="1"/>
</dbReference>
<keyword evidence="6 7" id="KW-0472">Membrane</keyword>
<dbReference type="Proteomes" id="UP000177190">
    <property type="component" value="Unassembled WGS sequence"/>
</dbReference>
<feature type="transmembrane region" description="Helical" evidence="7">
    <location>
        <begin position="161"/>
        <end position="180"/>
    </location>
</feature>
<dbReference type="STRING" id="1802200.A2812_02280"/>
<dbReference type="Gene3D" id="1.10.3720.10">
    <property type="entry name" value="MetI-like"/>
    <property type="match status" value="1"/>
</dbReference>
<keyword evidence="3" id="KW-1003">Cell membrane</keyword>